<dbReference type="NCBIfam" id="NF047646">
    <property type="entry name" value="REP_Tyr_transpos"/>
    <property type="match status" value="1"/>
</dbReference>
<organism evidence="2 3">
    <name type="scientific">Crocosphaera watsonii WH 0003</name>
    <dbReference type="NCBI Taxonomy" id="423471"/>
    <lineage>
        <taxon>Bacteria</taxon>
        <taxon>Bacillati</taxon>
        <taxon>Cyanobacteriota</taxon>
        <taxon>Cyanophyceae</taxon>
        <taxon>Oscillatoriophycideae</taxon>
        <taxon>Chroococcales</taxon>
        <taxon>Aphanothecaceae</taxon>
        <taxon>Crocosphaera</taxon>
    </lineage>
</organism>
<dbReference type="RefSeq" id="WP_007312638.1">
    <property type="nucleotide sequence ID" value="NZ_AESD01000721.1"/>
</dbReference>
<accession>G5JBL0</accession>
<protein>
    <submittedName>
        <fullName evidence="2">Hypothetical Transposase-like protein, IS200/IS605 family</fullName>
    </submittedName>
</protein>
<dbReference type="EMBL" id="AESD01000721">
    <property type="protein sequence ID" value="EHJ10431.1"/>
    <property type="molecule type" value="Genomic_DNA"/>
</dbReference>
<dbReference type="Proteomes" id="UP000003477">
    <property type="component" value="Unassembled WGS sequence"/>
</dbReference>
<dbReference type="GO" id="GO:0043565">
    <property type="term" value="F:sequence-specific DNA binding"/>
    <property type="evidence" value="ECO:0007669"/>
    <property type="project" value="TreeGrafter"/>
</dbReference>
<reference evidence="2 3" key="1">
    <citation type="journal article" date="2011" name="Front. Microbiol.">
        <title>Two Strains of Crocosphaera watsonii with Highly Conserved Genomes are Distinguished by Strain-Specific Features.</title>
        <authorList>
            <person name="Bench S.R."/>
            <person name="Ilikchyan I.N."/>
            <person name="Tripp H.J."/>
            <person name="Zehr J.P."/>
        </authorList>
    </citation>
    <scope>NUCLEOTIDE SEQUENCE [LARGE SCALE GENOMIC DNA]</scope>
    <source>
        <strain evidence="2 3">WH 0003</strain>
    </source>
</reference>
<dbReference type="InterPro" id="IPR052715">
    <property type="entry name" value="RAYT_transposase"/>
</dbReference>
<proteinExistence type="predicted"/>
<dbReference type="Pfam" id="PF01797">
    <property type="entry name" value="Y1_Tnp"/>
    <property type="match status" value="1"/>
</dbReference>
<dbReference type="SMART" id="SM01321">
    <property type="entry name" value="Y1_Tnp"/>
    <property type="match status" value="1"/>
</dbReference>
<evidence type="ECO:0000313" key="3">
    <source>
        <dbReference type="Proteomes" id="UP000003477"/>
    </source>
</evidence>
<dbReference type="AlphaFoldDB" id="G5JBL0"/>
<dbReference type="Gene3D" id="3.30.70.1290">
    <property type="entry name" value="Transposase IS200-like"/>
    <property type="match status" value="1"/>
</dbReference>
<dbReference type="PANTHER" id="PTHR36966">
    <property type="entry name" value="REP-ASSOCIATED TYROSINE TRANSPOSASE"/>
    <property type="match status" value="1"/>
</dbReference>
<dbReference type="PANTHER" id="PTHR36966:SF1">
    <property type="entry name" value="REP-ASSOCIATED TYROSINE TRANSPOSASE"/>
    <property type="match status" value="1"/>
</dbReference>
<dbReference type="PATRIC" id="fig|423471.3.peg.4516"/>
<dbReference type="InterPro" id="IPR036515">
    <property type="entry name" value="Transposase_17_sf"/>
</dbReference>
<dbReference type="InterPro" id="IPR002686">
    <property type="entry name" value="Transposase_17"/>
</dbReference>
<evidence type="ECO:0000259" key="1">
    <source>
        <dbReference type="SMART" id="SM01321"/>
    </source>
</evidence>
<evidence type="ECO:0000313" key="2">
    <source>
        <dbReference type="EMBL" id="EHJ10431.1"/>
    </source>
</evidence>
<name>G5JBL0_CROWT</name>
<feature type="domain" description="Transposase IS200-like" evidence="1">
    <location>
        <begin position="34"/>
        <end position="149"/>
    </location>
</feature>
<dbReference type="GO" id="GO:0006313">
    <property type="term" value="P:DNA transposition"/>
    <property type="evidence" value="ECO:0007669"/>
    <property type="project" value="InterPro"/>
</dbReference>
<gene>
    <name evidence="2" type="ORF">CWATWH0003_4825</name>
</gene>
<sequence>MYEYYKLSLQERRELVNQRLERGFPPHSPPHPIQIETFYLLTAACYRHQSILTTSSRRQQLLNLIFEQFINRGFEITAWAILMNHYHLLVYVHDFQQLGSIFQKIHGSTSYQWNLEDKQRGRKVWYRFSDRAIRSERHYQATLNYIHYNPVKHNCVDSPYDWNESSLHWYLEVYGREWLRDGWVNYPVRDYGKGWDD</sequence>
<comment type="caution">
    <text evidence="2">The sequence shown here is derived from an EMBL/GenBank/DDBJ whole genome shotgun (WGS) entry which is preliminary data.</text>
</comment>
<dbReference type="GeneID" id="88768192"/>
<dbReference type="GO" id="GO:0004803">
    <property type="term" value="F:transposase activity"/>
    <property type="evidence" value="ECO:0007669"/>
    <property type="project" value="InterPro"/>
</dbReference>
<dbReference type="SUPFAM" id="SSF143422">
    <property type="entry name" value="Transposase IS200-like"/>
    <property type="match status" value="1"/>
</dbReference>